<dbReference type="InterPro" id="IPR000421">
    <property type="entry name" value="FA58C"/>
</dbReference>
<dbReference type="InterPro" id="IPR017853">
    <property type="entry name" value="GH"/>
</dbReference>
<dbReference type="InterPro" id="IPR003343">
    <property type="entry name" value="Big_2"/>
</dbReference>
<dbReference type="EMBL" id="JBHMCG010000108">
    <property type="protein sequence ID" value="MFB9575551.1"/>
    <property type="molecule type" value="Genomic_DNA"/>
</dbReference>
<dbReference type="SUPFAM" id="SSF49373">
    <property type="entry name" value="Invasin/intimin cell-adhesion fragments"/>
    <property type="match status" value="2"/>
</dbReference>
<evidence type="ECO:0000313" key="4">
    <source>
        <dbReference type="Proteomes" id="UP001589710"/>
    </source>
</evidence>
<dbReference type="RefSeq" id="WP_345513307.1">
    <property type="nucleotide sequence ID" value="NZ_BAAAXD010000021.1"/>
</dbReference>
<dbReference type="Gene3D" id="2.60.40.10">
    <property type="entry name" value="Immunoglobulins"/>
    <property type="match status" value="1"/>
</dbReference>
<feature type="signal peptide" evidence="1">
    <location>
        <begin position="1"/>
        <end position="30"/>
    </location>
</feature>
<dbReference type="InterPro" id="IPR011081">
    <property type="entry name" value="Big_4"/>
</dbReference>
<dbReference type="Pfam" id="PF02368">
    <property type="entry name" value="Big_2"/>
    <property type="match status" value="1"/>
</dbReference>
<comment type="caution">
    <text evidence="3">The sequence shown here is derived from an EMBL/GenBank/DDBJ whole genome shotgun (WGS) entry which is preliminary data.</text>
</comment>
<gene>
    <name evidence="3" type="ORF">ACFFTL_25530</name>
</gene>
<dbReference type="Pfam" id="PF07532">
    <property type="entry name" value="Big_4"/>
    <property type="match status" value="1"/>
</dbReference>
<dbReference type="InterPro" id="IPR008979">
    <property type="entry name" value="Galactose-bd-like_sf"/>
</dbReference>
<evidence type="ECO:0000256" key="1">
    <source>
        <dbReference type="SAM" id="SignalP"/>
    </source>
</evidence>
<dbReference type="Gene3D" id="2.60.120.260">
    <property type="entry name" value="Galactose-binding domain-like"/>
    <property type="match status" value="2"/>
</dbReference>
<evidence type="ECO:0000313" key="3">
    <source>
        <dbReference type="EMBL" id="MFB9575551.1"/>
    </source>
</evidence>
<keyword evidence="4" id="KW-1185">Reference proteome</keyword>
<dbReference type="InterPro" id="IPR013783">
    <property type="entry name" value="Ig-like_fold"/>
</dbReference>
<dbReference type="Gene3D" id="2.60.40.1080">
    <property type="match status" value="2"/>
</dbReference>
<dbReference type="Pfam" id="PF05345">
    <property type="entry name" value="He_PIG"/>
    <property type="match status" value="1"/>
</dbReference>
<feature type="chain" id="PRO_5047302198" evidence="1">
    <location>
        <begin position="31"/>
        <end position="1610"/>
    </location>
</feature>
<feature type="domain" description="F5/8 type C" evidence="2">
    <location>
        <begin position="1374"/>
        <end position="1529"/>
    </location>
</feature>
<organism evidence="3 4">
    <name type="scientific">Streptomyces yanii</name>
    <dbReference type="NCBI Taxonomy" id="78510"/>
    <lineage>
        <taxon>Bacteria</taxon>
        <taxon>Bacillati</taxon>
        <taxon>Actinomycetota</taxon>
        <taxon>Actinomycetes</taxon>
        <taxon>Kitasatosporales</taxon>
        <taxon>Streptomycetaceae</taxon>
        <taxon>Streptomyces</taxon>
    </lineage>
</organism>
<dbReference type="SUPFAM" id="SSF51445">
    <property type="entry name" value="(Trans)glycosidases"/>
    <property type="match status" value="1"/>
</dbReference>
<sequence length="1610" mass="175166">MRKIQCGVIATAMALAFAVGNAVTGPQAQAAQTGGTAPYLNQWVVSGPYTDPVVERSSVPVVPAIGESLADPGSNETSTWQYFDDRIFNRNYDDYNDLMGYFDVKQGQATTGKWVVAASYVYSPTAQDVRWQVGGSGVYRLFANDAQVGQQGSVVNRVNKNGTKYPVQLKQGWNKLLIEIQHKNTGKNKNFLGFYARLCDGNGDLVPGLTHSVAGPNASNDQLSVVTTGLSVDQEAFKKRNANTPANDYPSNSLPYAYDENPYVGMVATIDGKRNTSSIAPQAAPFSFQAAGGAPGYKWTVADGQLPPGLTLAADGHIDGTVSDGAQGKTQKDYTFTVKVTDAQGASATKQYTITVKRNPVDWFIDGKMSALSHTTGTTPNLYDPNYNYDEWAQRAKEMGMTMLSTESLQNTIYYWPSPNANLTPSTSNKLYKYNALYKADDGTWHVKDRVQQAKEAAERYGLKFGVYVSSLYEGSEILESDIQNLVARYNPSYVFADGGPESYSNVDVAWSSARNYNDRVLIDANPNAQTGDQDITLYERPFWNSEPYNDGGWHNGVLPQGRKVAHEEWNDPYTTALDVWTQYAKGNERDNWAEAAKELINQYGHGYVMNYDSSIAVTRGMDNLSSNLDNTNIFSMVPVSSQQLSDMRASIVKWMDNSAGPDLRESMYGTTPYTLDYTRKPGWYTDPQKAIAHGQGPEWGYAMARDQYTYMHMVKNQISGTAKSGFSGQDQMSRIGPFDYKVDAVQWLNKGTELPFTMEQDGKKYYINIDTSQVTTDPVDTIIKIRTKSPVRDYKMTSVKLFSSQTSTKALQLRAESYMNDLTNVFAPAKLKYTSDNEQVARVGGSGRVKAFGDGTATITVTATYDDGVNDPQVKTDTYPVKVHNGAISAALPLVGVNMFTKGATFWGQFSTNKDVPVTFKAFTRKGGAVDILDTSKIKYHYATVDGKRDNAAGKITVTEVPADESPFVVEGNTMKFTDKVAKPTMYSYWADVTVDGKTYTSTRNYVTLLPDFNAAEGIAPEVSTDSEQASTLSDGTINDATGGNSAKWVAPAGDESPSITYDLRKMQELTRVNVFFNHHMPNRDNVTYYNVPKKVKIEYSEDGVKWTKGNETSVLSGAGLPKSKDTQAVPTSDTTLYGWEQEGLYYNYPVDPDHSSVQARYVRVSFPGGGQNGSPVDVLEVQAFSSRDLTALGSIKLDPKVGADGSTAAIDVAGSSFLGQPIDLGAAKLAFTSDDPSVAEVGADGVVSAAGKGRTRINVTAELDGYRASDYFYVDVDASGKLSLPAFLKEAKLSLNKSDIETNEPIVAAVEGTLSTGEKVNLSKATVAYEFSDDRLENVPGSNTIVLKKPITSTFKATAEAVVTLDGVKVRSNQEAIVASSTNIATQAKVTVSSVRDRNGNPDGNDQDDRYLGAKAIDGSKATSWAAKQADKTPWIKLDFPTAVEIDHINLVDRGHSENRIVEGVLEWEGGSKRVTGIQWDGQPDNVVTLDAPVKTSWVKFTIDPDGKYQNPTGAESGLAEFEVYKAQKAGTSIVDFKPVAVDTKIGTVPTLPAQTEAVYSDGTTKSVDVTWDPVSDDKVAKEGWFTVAGTVADTSVKARAVVTVTEK</sequence>
<accession>A0ABV5REN8</accession>
<name>A0ABV5REN8_9ACTN</name>
<dbReference type="Proteomes" id="UP001589710">
    <property type="component" value="Unassembled WGS sequence"/>
</dbReference>
<protein>
    <submittedName>
        <fullName evidence="3">Ig-like domain-containing protein</fullName>
    </submittedName>
</protein>
<proteinExistence type="predicted"/>
<keyword evidence="1" id="KW-0732">Signal</keyword>
<dbReference type="Pfam" id="PF24135">
    <property type="entry name" value="DUF7402"/>
    <property type="match status" value="1"/>
</dbReference>
<dbReference type="SUPFAM" id="SSF49785">
    <property type="entry name" value="Galactose-binding domain-like"/>
    <property type="match status" value="2"/>
</dbReference>
<evidence type="ECO:0000259" key="2">
    <source>
        <dbReference type="PROSITE" id="PS50022"/>
    </source>
</evidence>
<dbReference type="PROSITE" id="PS50022">
    <property type="entry name" value="FA58C_3"/>
    <property type="match status" value="2"/>
</dbReference>
<reference evidence="3 4" key="1">
    <citation type="submission" date="2024-09" db="EMBL/GenBank/DDBJ databases">
        <authorList>
            <person name="Sun Q."/>
            <person name="Mori K."/>
        </authorList>
    </citation>
    <scope>NUCLEOTIDE SEQUENCE [LARGE SCALE GENOMIC DNA]</scope>
    <source>
        <strain evidence="3 4">JCM 3331</strain>
    </source>
</reference>
<dbReference type="InterPro" id="IPR008964">
    <property type="entry name" value="Invasin/intimin_cell_adhesion"/>
</dbReference>
<feature type="domain" description="F5/8 type C" evidence="2">
    <location>
        <begin position="1009"/>
        <end position="1188"/>
    </location>
</feature>
<dbReference type="InterPro" id="IPR055826">
    <property type="entry name" value="DUF7402"/>
</dbReference>